<evidence type="ECO:0000313" key="3">
    <source>
        <dbReference type="Proteomes" id="UP000238762"/>
    </source>
</evidence>
<keyword evidence="3" id="KW-1185">Reference proteome</keyword>
<sequence>MPVQEDIYFELQDSKTSNGNNDSESVAKKRGRPSKNKSQLDNPARKAGRPPKREEEKYKSTHICFHPKIVEWAKAEAKRRGVGYQSVINETLLEHITSHITS</sequence>
<evidence type="ECO:0000256" key="1">
    <source>
        <dbReference type="SAM" id="MobiDB-lite"/>
    </source>
</evidence>
<dbReference type="RefSeq" id="WP_106288486.1">
    <property type="nucleotide sequence ID" value="NZ_CAWNTC010000016.1"/>
</dbReference>
<evidence type="ECO:0000313" key="2">
    <source>
        <dbReference type="EMBL" id="PSB03117.1"/>
    </source>
</evidence>
<protein>
    <submittedName>
        <fullName evidence="2">AT hook motif protein</fullName>
    </submittedName>
</protein>
<dbReference type="Proteomes" id="UP000238762">
    <property type="component" value="Unassembled WGS sequence"/>
</dbReference>
<feature type="region of interest" description="Disordered" evidence="1">
    <location>
        <begin position="1"/>
        <end position="60"/>
    </location>
</feature>
<dbReference type="GO" id="GO:0003677">
    <property type="term" value="F:DNA binding"/>
    <property type="evidence" value="ECO:0007669"/>
    <property type="project" value="InterPro"/>
</dbReference>
<reference evidence="2 3" key="1">
    <citation type="submission" date="2018-02" db="EMBL/GenBank/DDBJ databases">
        <authorList>
            <person name="Cohen D.B."/>
            <person name="Kent A.D."/>
        </authorList>
    </citation>
    <scope>NUCLEOTIDE SEQUENCE [LARGE SCALE GENOMIC DNA]</scope>
    <source>
        <strain evidence="2 3">CCAP 1448/3</strain>
    </source>
</reference>
<organism evidence="2 3">
    <name type="scientific">Merismopedia glauca CCAP 1448/3</name>
    <dbReference type="NCBI Taxonomy" id="1296344"/>
    <lineage>
        <taxon>Bacteria</taxon>
        <taxon>Bacillati</taxon>
        <taxon>Cyanobacteriota</taxon>
        <taxon>Cyanophyceae</taxon>
        <taxon>Synechococcales</taxon>
        <taxon>Merismopediaceae</taxon>
        <taxon>Merismopedia</taxon>
    </lineage>
</organism>
<dbReference type="OrthoDB" id="5297245at2"/>
<dbReference type="AlphaFoldDB" id="A0A2T1C4Q2"/>
<feature type="compositionally biased region" description="Polar residues" evidence="1">
    <location>
        <begin position="14"/>
        <end position="24"/>
    </location>
</feature>
<name>A0A2T1C4Q2_9CYAN</name>
<comment type="caution">
    <text evidence="2">The sequence shown here is derived from an EMBL/GenBank/DDBJ whole genome shotgun (WGS) entry which is preliminary data.</text>
</comment>
<dbReference type="EMBL" id="PVWJ01000040">
    <property type="protein sequence ID" value="PSB03117.1"/>
    <property type="molecule type" value="Genomic_DNA"/>
</dbReference>
<reference evidence="2 3" key="2">
    <citation type="submission" date="2018-03" db="EMBL/GenBank/DDBJ databases">
        <title>The ancient ancestry and fast evolution of plastids.</title>
        <authorList>
            <person name="Moore K.R."/>
            <person name="Magnabosco C."/>
            <person name="Momper L."/>
            <person name="Gold D.A."/>
            <person name="Bosak T."/>
            <person name="Fournier G.P."/>
        </authorList>
    </citation>
    <scope>NUCLEOTIDE SEQUENCE [LARGE SCALE GENOMIC DNA]</scope>
    <source>
        <strain evidence="2 3">CCAP 1448/3</strain>
    </source>
</reference>
<gene>
    <name evidence="2" type="ORF">C7B64_09905</name>
</gene>
<proteinExistence type="predicted"/>
<accession>A0A2T1C4Q2</accession>
<dbReference type="InterPro" id="IPR017956">
    <property type="entry name" value="AT_hook_DNA-bd_motif"/>
</dbReference>
<dbReference type="SMART" id="SM00384">
    <property type="entry name" value="AT_hook"/>
    <property type="match status" value="2"/>
</dbReference>